<dbReference type="RefSeq" id="WP_407676892.1">
    <property type="nucleotide sequence ID" value="NZ_BSDI01000045.1"/>
</dbReference>
<proteinExistence type="predicted"/>
<feature type="chain" id="PRO_5047440999" description="CBM2 domain-containing protein" evidence="2">
    <location>
        <begin position="21"/>
        <end position="351"/>
    </location>
</feature>
<evidence type="ECO:0000256" key="1">
    <source>
        <dbReference type="SAM" id="MobiDB-lite"/>
    </source>
</evidence>
<protein>
    <recommendedName>
        <fullName evidence="3">CBM2 domain-containing protein</fullName>
    </recommendedName>
</protein>
<feature type="compositionally biased region" description="Pro residues" evidence="1">
    <location>
        <begin position="149"/>
        <end position="174"/>
    </location>
</feature>
<reference evidence="4" key="1">
    <citation type="submission" date="2022-12" db="EMBL/GenBank/DDBJ databases">
        <title>New Phytohabitans aurantiacus sp. RD004123 nov., an actinomycete isolated from soil.</title>
        <authorList>
            <person name="Triningsih D.W."/>
            <person name="Harunari E."/>
            <person name="Igarashi Y."/>
        </authorList>
    </citation>
    <scope>NUCLEOTIDE SEQUENCE</scope>
    <source>
        <strain evidence="4">RD004123</strain>
    </source>
</reference>
<name>A0ABQ5R581_9ACTN</name>
<comment type="caution">
    <text evidence="4">The sequence shown here is derived from an EMBL/GenBank/DDBJ whole genome shotgun (WGS) entry which is preliminary data.</text>
</comment>
<dbReference type="PROSITE" id="PS51173">
    <property type="entry name" value="CBM2"/>
    <property type="match status" value="1"/>
</dbReference>
<keyword evidence="2" id="KW-0732">Signal</keyword>
<feature type="domain" description="CBM2" evidence="3">
    <location>
        <begin position="29"/>
        <end position="139"/>
    </location>
</feature>
<dbReference type="SMART" id="SM00637">
    <property type="entry name" value="CBD_II"/>
    <property type="match status" value="1"/>
</dbReference>
<dbReference type="InterPro" id="IPR001919">
    <property type="entry name" value="CBD2"/>
</dbReference>
<evidence type="ECO:0000313" key="4">
    <source>
        <dbReference type="EMBL" id="GLI01513.1"/>
    </source>
</evidence>
<evidence type="ECO:0000313" key="5">
    <source>
        <dbReference type="Proteomes" id="UP001144280"/>
    </source>
</evidence>
<dbReference type="Pfam" id="PF00553">
    <property type="entry name" value="CBM_2"/>
    <property type="match status" value="1"/>
</dbReference>
<dbReference type="Gene3D" id="2.60.40.290">
    <property type="match status" value="1"/>
</dbReference>
<dbReference type="SUPFAM" id="SSF49384">
    <property type="entry name" value="Carbohydrate-binding domain"/>
    <property type="match status" value="1"/>
</dbReference>
<organism evidence="4 5">
    <name type="scientific">Phytohabitans aurantiacus</name>
    <dbReference type="NCBI Taxonomy" id="3016789"/>
    <lineage>
        <taxon>Bacteria</taxon>
        <taxon>Bacillati</taxon>
        <taxon>Actinomycetota</taxon>
        <taxon>Actinomycetes</taxon>
        <taxon>Micromonosporales</taxon>
        <taxon>Micromonosporaceae</taxon>
    </lineage>
</organism>
<dbReference type="EMBL" id="BSDI01000045">
    <property type="protein sequence ID" value="GLI01513.1"/>
    <property type="molecule type" value="Genomic_DNA"/>
</dbReference>
<evidence type="ECO:0000259" key="3">
    <source>
        <dbReference type="PROSITE" id="PS51173"/>
    </source>
</evidence>
<dbReference type="Proteomes" id="UP001144280">
    <property type="component" value="Unassembled WGS sequence"/>
</dbReference>
<evidence type="ECO:0000256" key="2">
    <source>
        <dbReference type="SAM" id="SignalP"/>
    </source>
</evidence>
<dbReference type="InterPro" id="IPR008965">
    <property type="entry name" value="CBM2/CBM3_carb-bd_dom_sf"/>
</dbReference>
<feature type="signal peptide" evidence="2">
    <location>
        <begin position="1"/>
        <end position="20"/>
    </location>
</feature>
<accession>A0ABQ5R581</accession>
<gene>
    <name evidence="4" type="ORF">Pa4123_67890</name>
</gene>
<feature type="region of interest" description="Disordered" evidence="1">
    <location>
        <begin position="139"/>
        <end position="181"/>
    </location>
</feature>
<sequence>MRLSRFRMLAAIAVPLAAAAAVSAVSITGASAAAGCRVGYTIGSQWQGGFTGNVTVTNLGDPLNGWTLTWTFGAGQQVTQAWNATVSQSGAQVTARNASWNGNLATNASAGFGFNGSWNNATNPAPASFTLNGTVCTGGITPTTTAPPTSAPPTSAPPTTPPPTTPPPTSPPPTGGANTMGFIGCSMAENVAQGYVAVGGRRMWGPYGTGGLVVQSWTDPNSSAWQRFDQQSARFGRPNTVWVQICIFAQNGATYDEVKRLIANARQHAAPGAAIIISGQPLYDAGQSCFLAGANGPQLTDSLARQAAADTTQNVTYPGVFRLRTGEVSDGCHANSAGQQSLGRQAVGYWG</sequence>
<dbReference type="InterPro" id="IPR012291">
    <property type="entry name" value="CBM2_carb-bd_dom_sf"/>
</dbReference>
<keyword evidence="5" id="KW-1185">Reference proteome</keyword>